<name>A0A9P4P8C9_9PLEO</name>
<dbReference type="Proteomes" id="UP000799764">
    <property type="component" value="Unassembled WGS sequence"/>
</dbReference>
<accession>A0A9P4P8C9</accession>
<feature type="compositionally biased region" description="Basic and acidic residues" evidence="1">
    <location>
        <begin position="818"/>
        <end position="837"/>
    </location>
</feature>
<proteinExistence type="predicted"/>
<dbReference type="EMBL" id="MU001512">
    <property type="protein sequence ID" value="KAF2438588.1"/>
    <property type="molecule type" value="Genomic_DNA"/>
</dbReference>
<feature type="compositionally biased region" description="Polar residues" evidence="1">
    <location>
        <begin position="527"/>
        <end position="547"/>
    </location>
</feature>
<reference evidence="2" key="1">
    <citation type="journal article" date="2020" name="Stud. Mycol.">
        <title>101 Dothideomycetes genomes: a test case for predicting lifestyles and emergence of pathogens.</title>
        <authorList>
            <person name="Haridas S."/>
            <person name="Albert R."/>
            <person name="Binder M."/>
            <person name="Bloem J."/>
            <person name="Labutti K."/>
            <person name="Salamov A."/>
            <person name="Andreopoulos B."/>
            <person name="Baker S."/>
            <person name="Barry K."/>
            <person name="Bills G."/>
            <person name="Bluhm B."/>
            <person name="Cannon C."/>
            <person name="Castanera R."/>
            <person name="Culley D."/>
            <person name="Daum C."/>
            <person name="Ezra D."/>
            <person name="Gonzalez J."/>
            <person name="Henrissat B."/>
            <person name="Kuo A."/>
            <person name="Liang C."/>
            <person name="Lipzen A."/>
            <person name="Lutzoni F."/>
            <person name="Magnuson J."/>
            <person name="Mondo S."/>
            <person name="Nolan M."/>
            <person name="Ohm R."/>
            <person name="Pangilinan J."/>
            <person name="Park H.-J."/>
            <person name="Ramirez L."/>
            <person name="Alfaro M."/>
            <person name="Sun H."/>
            <person name="Tritt A."/>
            <person name="Yoshinaga Y."/>
            <person name="Zwiers L.-H."/>
            <person name="Turgeon B."/>
            <person name="Goodwin S."/>
            <person name="Spatafora J."/>
            <person name="Crous P."/>
            <person name="Grigoriev I."/>
        </authorList>
    </citation>
    <scope>NUCLEOTIDE SEQUENCE</scope>
    <source>
        <strain evidence="2">CBS 690.94</strain>
    </source>
</reference>
<dbReference type="OrthoDB" id="10555197at2759"/>
<feature type="compositionally biased region" description="Polar residues" evidence="1">
    <location>
        <begin position="483"/>
        <end position="500"/>
    </location>
</feature>
<feature type="region of interest" description="Disordered" evidence="1">
    <location>
        <begin position="817"/>
        <end position="837"/>
    </location>
</feature>
<evidence type="ECO:0000313" key="2">
    <source>
        <dbReference type="EMBL" id="KAF2438588.1"/>
    </source>
</evidence>
<feature type="region of interest" description="Disordered" evidence="1">
    <location>
        <begin position="411"/>
        <end position="500"/>
    </location>
</feature>
<evidence type="ECO:0000256" key="1">
    <source>
        <dbReference type="SAM" id="MobiDB-lite"/>
    </source>
</evidence>
<dbReference type="AlphaFoldDB" id="A0A9P4P8C9"/>
<comment type="caution">
    <text evidence="2">The sequence shown here is derived from an EMBL/GenBank/DDBJ whole genome shotgun (WGS) entry which is preliminary data.</text>
</comment>
<sequence length="865" mass="96805">MGTALYHDEDDTHENEGFYKLQKLKRISTANLRPLNKAKGQPDTDNPLCLPVEDKFNTSLDVLEEVSEPGTSCWSLSDTREPSITGSCGTLSFSHRSATPVQSPTHSKPDLSMDRRIAQSQDCINQLLQELETTYLRTESHHRFVSGILSALRPHFRTINHIALHLEPPTDKWSAFVHYMAFLGTIVPDNTTSNVPEEFHHARAGAMAQLGHSLDLWQPQPADPRRWTIRMEQACNIWQDALHDLQFCSLKDINSSLTDPKDREELRKVMGMEDLAGAFCNHAARFGYQWEENRKKFLGGKAGIISSDNRETERREWVDLSEHPSRKPYVTWKSKVLSNESIKQTDSSQVAIPQETRIPLVEHKVTRGNLRTLKRNYNSMPNLHRVHQWQLDLPDPVPERAMVFDRTFATSKQTHDKYQPSYNPPAPTSQKGPSRAMTPVNNLSESTISQVEIKPSETTTSHKIPGNSRSKSRSRPLHDVRSSHSTFTTATKSSSRSTEQSLSYLQKVNWRQSAPMPLTIRDERLPSPNSGQSWQTKSSEGTSSKTANKAKHAWAVIKRAVNEHHESANAAIAAHYGQGGSKFERHTEGAQTPVDESRAPVDNPPGGSKTTTLQNEPPTGSLRSRPIRTQSMSTAFSDLESYKSTSSGSSSTINSYGPVPLPPRTALMPNVTADLQSEISSLTESSHTARNHSWVSLLPPTEVAVTGSEPSHSTDHVEMVFQAPRVVPAVNAKSNNWSAPSEWSSLPPPPPVVSSSSPSAAAPRRFCHAPFKIIRTASEKRPVKKAVDHKDKGKRGDILWHSYRTKNAQAQRLIAKRKQAEKERKNKEMAEEMKRKYERAGELERTLVANGFLKPGGQREDERNI</sequence>
<feature type="compositionally biased region" description="Polar residues" evidence="1">
    <location>
        <begin position="608"/>
        <end position="629"/>
    </location>
</feature>
<feature type="region of interest" description="Disordered" evidence="1">
    <location>
        <begin position="518"/>
        <end position="550"/>
    </location>
</feature>
<evidence type="ECO:0000313" key="3">
    <source>
        <dbReference type="Proteomes" id="UP000799764"/>
    </source>
</evidence>
<organism evidence="2 3">
    <name type="scientific">Karstenula rhodostoma CBS 690.94</name>
    <dbReference type="NCBI Taxonomy" id="1392251"/>
    <lineage>
        <taxon>Eukaryota</taxon>
        <taxon>Fungi</taxon>
        <taxon>Dikarya</taxon>
        <taxon>Ascomycota</taxon>
        <taxon>Pezizomycotina</taxon>
        <taxon>Dothideomycetes</taxon>
        <taxon>Pleosporomycetidae</taxon>
        <taxon>Pleosporales</taxon>
        <taxon>Massarineae</taxon>
        <taxon>Didymosphaeriaceae</taxon>
        <taxon>Karstenula</taxon>
    </lineage>
</organism>
<gene>
    <name evidence="2" type="ORF">P171DRAFT_491245</name>
</gene>
<keyword evidence="3" id="KW-1185">Reference proteome</keyword>
<feature type="compositionally biased region" description="Polar residues" evidence="1">
    <location>
        <begin position="439"/>
        <end position="462"/>
    </location>
</feature>
<protein>
    <submittedName>
        <fullName evidence="2">Uncharacterized protein</fullName>
    </submittedName>
</protein>
<feature type="region of interest" description="Disordered" evidence="1">
    <location>
        <begin position="581"/>
        <end position="629"/>
    </location>
</feature>